<reference evidence="2" key="2">
    <citation type="submission" date="2020-09" db="EMBL/GenBank/DDBJ databases">
        <authorList>
            <person name="Sun Q."/>
            <person name="Zhou Y."/>
        </authorList>
    </citation>
    <scope>NUCLEOTIDE SEQUENCE</scope>
    <source>
        <strain evidence="2">CGMCC 1.15758</strain>
    </source>
</reference>
<feature type="transmembrane region" description="Helical" evidence="1">
    <location>
        <begin position="194"/>
        <end position="218"/>
    </location>
</feature>
<dbReference type="Proteomes" id="UP000636949">
    <property type="component" value="Unassembled WGS sequence"/>
</dbReference>
<comment type="caution">
    <text evidence="2">The sequence shown here is derived from an EMBL/GenBank/DDBJ whole genome shotgun (WGS) entry which is preliminary data.</text>
</comment>
<feature type="transmembrane region" description="Helical" evidence="1">
    <location>
        <begin position="162"/>
        <end position="182"/>
    </location>
</feature>
<feature type="transmembrane region" description="Helical" evidence="1">
    <location>
        <begin position="280"/>
        <end position="300"/>
    </location>
</feature>
<feature type="transmembrane region" description="Helical" evidence="1">
    <location>
        <begin position="94"/>
        <end position="115"/>
    </location>
</feature>
<evidence type="ECO:0000256" key="1">
    <source>
        <dbReference type="SAM" id="Phobius"/>
    </source>
</evidence>
<evidence type="ECO:0000313" key="3">
    <source>
        <dbReference type="Proteomes" id="UP000636949"/>
    </source>
</evidence>
<feature type="transmembrane region" description="Helical" evidence="1">
    <location>
        <begin position="6"/>
        <end position="22"/>
    </location>
</feature>
<feature type="transmembrane region" description="Helical" evidence="1">
    <location>
        <begin position="43"/>
        <end position="74"/>
    </location>
</feature>
<dbReference type="InterPro" id="IPR007427">
    <property type="entry name" value="DUF475"/>
</dbReference>
<evidence type="ECO:0008006" key="4">
    <source>
        <dbReference type="Google" id="ProtNLM"/>
    </source>
</evidence>
<proteinExistence type="predicted"/>
<gene>
    <name evidence="2" type="ORF">GCM10010995_12270</name>
</gene>
<dbReference type="Pfam" id="PF04332">
    <property type="entry name" value="DUF475"/>
    <property type="match status" value="1"/>
</dbReference>
<accession>A0A8J3E8M6</accession>
<reference evidence="2" key="1">
    <citation type="journal article" date="2014" name="Int. J. Syst. Evol. Microbiol.">
        <title>Complete genome sequence of Corynebacterium casei LMG S-19264T (=DSM 44701T), isolated from a smear-ripened cheese.</title>
        <authorList>
            <consortium name="US DOE Joint Genome Institute (JGI-PGF)"/>
            <person name="Walter F."/>
            <person name="Albersmeier A."/>
            <person name="Kalinowski J."/>
            <person name="Ruckert C."/>
        </authorList>
    </citation>
    <scope>NUCLEOTIDE SEQUENCE</scope>
    <source>
        <strain evidence="2">CGMCC 1.15758</strain>
    </source>
</reference>
<keyword evidence="1" id="KW-0472">Membrane</keyword>
<organism evidence="2 3">
    <name type="scientific">Cysteiniphilum litorale</name>
    <dbReference type="NCBI Taxonomy" id="2056700"/>
    <lineage>
        <taxon>Bacteria</taxon>
        <taxon>Pseudomonadati</taxon>
        <taxon>Pseudomonadota</taxon>
        <taxon>Gammaproteobacteria</taxon>
        <taxon>Thiotrichales</taxon>
        <taxon>Fastidiosibacteraceae</taxon>
        <taxon>Cysteiniphilum</taxon>
    </lineage>
</organism>
<protein>
    <recommendedName>
        <fullName evidence="4">DUF475 domain-containing protein</fullName>
    </recommendedName>
</protein>
<name>A0A8J3E8M6_9GAMM</name>
<dbReference type="PANTHER" id="PTHR30238:SF4">
    <property type="entry name" value="SLL1022 PROTEIN"/>
    <property type="match status" value="1"/>
</dbReference>
<evidence type="ECO:0000313" key="2">
    <source>
        <dbReference type="EMBL" id="GGF96584.1"/>
    </source>
</evidence>
<keyword evidence="1" id="KW-0812">Transmembrane</keyword>
<dbReference type="AlphaFoldDB" id="A0A8J3E8M6"/>
<feature type="transmembrane region" description="Helical" evidence="1">
    <location>
        <begin position="224"/>
        <end position="244"/>
    </location>
</feature>
<dbReference type="PANTHER" id="PTHR30238">
    <property type="entry name" value="MEMBRANE BOUND PREDICTED REDOX MODULATOR"/>
    <property type="match status" value="1"/>
</dbReference>
<keyword evidence="3" id="KW-1185">Reference proteome</keyword>
<dbReference type="EMBL" id="BMJS01000010">
    <property type="protein sequence ID" value="GGF96584.1"/>
    <property type="molecule type" value="Genomic_DNA"/>
</dbReference>
<sequence length="313" mass="34873">MHYLNVIYLIVLLAVLEVSLSFDNAVVNAKVLTKMSPFWQQMFLWLGIFVAVFVVRLLVPVLLVSVSAQLSFLSTLRLALHNTAEFQHVLASNYALISAFGGGFLLMIFLSFLFTDEKRALWFGWLEQKCANKRSGMLPLIIAVIFAVIFFSVYAWIYKASIAVLIALVSGILLSHCLALINTKVNQLSSLVKAGIIGFLYLEVLDASFSFDGLFAALVMSNDIVIILLGLAIGAMFVRSLTLVMVKRNTLNNLPFLEHGAHYSIGYLALTMWLKNFIAIPEYITGTISVLLIVMAFIHSKSYVKQENKMVMV</sequence>
<feature type="transmembrane region" description="Helical" evidence="1">
    <location>
        <begin position="136"/>
        <end position="156"/>
    </location>
</feature>
<keyword evidence="1" id="KW-1133">Transmembrane helix</keyword>